<dbReference type="AlphaFoldDB" id="A0A7X6FSN1"/>
<protein>
    <submittedName>
        <fullName evidence="1">Uncharacterized protein</fullName>
    </submittedName>
</protein>
<dbReference type="Proteomes" id="UP000558475">
    <property type="component" value="Unassembled WGS sequence"/>
</dbReference>
<reference evidence="1 2" key="1">
    <citation type="submission" date="2020-04" db="EMBL/GenBank/DDBJ databases">
        <title>Whole genome sequencing of clinical and environmental type strains of Ochrobactrum.</title>
        <authorList>
            <person name="Dharne M."/>
        </authorList>
    </citation>
    <scope>NUCLEOTIDE SEQUENCE [LARGE SCALE GENOMIC DNA]</scope>
    <source>
        <strain evidence="1 2">DSM 13340</strain>
    </source>
</reference>
<evidence type="ECO:0000313" key="1">
    <source>
        <dbReference type="EMBL" id="NKW11240.1"/>
    </source>
</evidence>
<dbReference type="EMBL" id="JAAXZB010000005">
    <property type="protein sequence ID" value="NKW11240.1"/>
    <property type="molecule type" value="Genomic_DNA"/>
</dbReference>
<comment type="caution">
    <text evidence="1">The sequence shown here is derived from an EMBL/GenBank/DDBJ whole genome shotgun (WGS) entry which is preliminary data.</text>
</comment>
<sequence length="94" mass="11014">MSVKLHPEYQDRDVVTLSVTPSEEMMNAAGLKWQVDGDHRYLVRDDNSHGINDYLTIKDDKIEIRVEEHDNGKYTFCRMLVSPMAMVRNDYRLP</sequence>
<evidence type="ECO:0000313" key="2">
    <source>
        <dbReference type="Proteomes" id="UP000558475"/>
    </source>
</evidence>
<proteinExistence type="predicted"/>
<organism evidence="1 2">
    <name type="scientific">Brucella tritici</name>
    <dbReference type="NCBI Taxonomy" id="94626"/>
    <lineage>
        <taxon>Bacteria</taxon>
        <taxon>Pseudomonadati</taxon>
        <taxon>Pseudomonadota</taxon>
        <taxon>Alphaproteobacteria</taxon>
        <taxon>Hyphomicrobiales</taxon>
        <taxon>Brucellaceae</taxon>
        <taxon>Brucella/Ochrobactrum group</taxon>
        <taxon>Brucella</taxon>
    </lineage>
</organism>
<gene>
    <name evidence="1" type="ORF">HGG76_26935</name>
</gene>
<accession>A0A7X6FSN1</accession>
<name>A0A7X6FSN1_9HYPH</name>